<keyword evidence="5 6" id="KW-0472">Membrane</keyword>
<feature type="transmembrane region" description="Helical" evidence="6">
    <location>
        <begin position="501"/>
        <end position="520"/>
    </location>
</feature>
<dbReference type="Proteomes" id="UP000461730">
    <property type="component" value="Unassembled WGS sequence"/>
</dbReference>
<protein>
    <submittedName>
        <fullName evidence="9">DUF4131 domain-containing protein</fullName>
    </submittedName>
</protein>
<dbReference type="AlphaFoldDB" id="A0A7K1TYY7"/>
<evidence type="ECO:0000256" key="2">
    <source>
        <dbReference type="ARBA" id="ARBA00022475"/>
    </source>
</evidence>
<dbReference type="PANTHER" id="PTHR30619:SF1">
    <property type="entry name" value="RECOMBINATION PROTEIN 2"/>
    <property type="match status" value="1"/>
</dbReference>
<evidence type="ECO:0000256" key="6">
    <source>
        <dbReference type="SAM" id="Phobius"/>
    </source>
</evidence>
<dbReference type="Pfam" id="PF13567">
    <property type="entry name" value="DUF4131"/>
    <property type="match status" value="1"/>
</dbReference>
<dbReference type="InterPro" id="IPR004477">
    <property type="entry name" value="ComEC_N"/>
</dbReference>
<comment type="caution">
    <text evidence="9">The sequence shown here is derived from an EMBL/GenBank/DDBJ whole genome shotgun (WGS) entry which is preliminary data.</text>
</comment>
<keyword evidence="2" id="KW-1003">Cell membrane</keyword>
<accession>A0A7K1TYY7</accession>
<evidence type="ECO:0000256" key="5">
    <source>
        <dbReference type="ARBA" id="ARBA00023136"/>
    </source>
</evidence>
<organism evidence="9 10">
    <name type="scientific">Chitinophaga tropicalis</name>
    <dbReference type="NCBI Taxonomy" id="2683588"/>
    <lineage>
        <taxon>Bacteria</taxon>
        <taxon>Pseudomonadati</taxon>
        <taxon>Bacteroidota</taxon>
        <taxon>Chitinophagia</taxon>
        <taxon>Chitinophagales</taxon>
        <taxon>Chitinophagaceae</taxon>
        <taxon>Chitinophaga</taxon>
    </lineage>
</organism>
<feature type="transmembrane region" description="Helical" evidence="6">
    <location>
        <begin position="471"/>
        <end position="489"/>
    </location>
</feature>
<evidence type="ECO:0000259" key="8">
    <source>
        <dbReference type="Pfam" id="PF13567"/>
    </source>
</evidence>
<proteinExistence type="predicted"/>
<feature type="transmembrane region" description="Helical" evidence="6">
    <location>
        <begin position="304"/>
        <end position="321"/>
    </location>
</feature>
<evidence type="ECO:0000256" key="4">
    <source>
        <dbReference type="ARBA" id="ARBA00022989"/>
    </source>
</evidence>
<dbReference type="InterPro" id="IPR052159">
    <property type="entry name" value="Competence_DNA_uptake"/>
</dbReference>
<comment type="subcellular location">
    <subcellularLocation>
        <location evidence="1">Cell membrane</location>
        <topology evidence="1">Multi-pass membrane protein</topology>
    </subcellularLocation>
</comment>
<feature type="domain" description="DUF4131" evidence="8">
    <location>
        <begin position="45"/>
        <end position="213"/>
    </location>
</feature>
<evidence type="ECO:0000256" key="1">
    <source>
        <dbReference type="ARBA" id="ARBA00004651"/>
    </source>
</evidence>
<evidence type="ECO:0000313" key="9">
    <source>
        <dbReference type="EMBL" id="MVT07302.1"/>
    </source>
</evidence>
<dbReference type="GO" id="GO:0005886">
    <property type="term" value="C:plasma membrane"/>
    <property type="evidence" value="ECO:0007669"/>
    <property type="project" value="UniProtKB-SubCell"/>
</dbReference>
<dbReference type="NCBIfam" id="TIGR00360">
    <property type="entry name" value="ComEC_N-term"/>
    <property type="match status" value="1"/>
</dbReference>
<dbReference type="PANTHER" id="PTHR30619">
    <property type="entry name" value="DNA INTERNALIZATION/COMPETENCE PROTEIN COMEC/REC2"/>
    <property type="match status" value="1"/>
</dbReference>
<dbReference type="InterPro" id="IPR025405">
    <property type="entry name" value="DUF4131"/>
</dbReference>
<evidence type="ECO:0000313" key="10">
    <source>
        <dbReference type="Proteomes" id="UP000461730"/>
    </source>
</evidence>
<feature type="transmembrane region" description="Helical" evidence="6">
    <location>
        <begin position="271"/>
        <end position="292"/>
    </location>
</feature>
<feature type="domain" description="ComEC/Rec2-related protein" evidence="7">
    <location>
        <begin position="250"/>
        <end position="515"/>
    </location>
</feature>
<dbReference type="Pfam" id="PF03772">
    <property type="entry name" value="Competence"/>
    <property type="match status" value="1"/>
</dbReference>
<feature type="transmembrane region" description="Helical" evidence="6">
    <location>
        <begin position="439"/>
        <end position="459"/>
    </location>
</feature>
<evidence type="ECO:0000256" key="3">
    <source>
        <dbReference type="ARBA" id="ARBA00022692"/>
    </source>
</evidence>
<keyword evidence="4 6" id="KW-1133">Transmembrane helix</keyword>
<sequence length="699" mass="78935">MVYIHTLIVNLIRTFMFVNFIKRAPFIRITTPLIAGIIFQLYIPLPAEVWLTAIAVQWLLSALTGWLPLHLQFSMAWVRGCMLQLILSGAGALLVHFSDVRNDSGYFLHVAKADDLLLVTVKEPLQRKKKTFKTRAEVIAVIRGDSVIPAKGLLLLYLEADSAAVTIQDGNRLLLRNRLQPVSYSGNPGAFNYRQYCALQQVHRQAFVHRDEWIFADRQTGGLIASCRNYCLQILQQYIGGKEAGLAAALLIGYRYELDAGMMQDYMQTGIVHIIAISGMHMALIYGSLVWLLGWWPRNRFTDVVKGILILLVLWGFTFLTGGGASVWRATVMFTFLATGEFFLQRYSNPYNTLAASAFMLLCYEPRLLLDAGFQLSYLAVLSIMICYRPLYCLWEIKNRWLNKLWGATALTLAAQVFTLPVCLYYFHQFPVYFLPANLLAVPLSTIILYGEMLLLLYSPWQAGAYWTGQALQQIIGWMNTCIAWIGHWPGALITDIDTSLFVTVCAYVCLAGITGFCLYRWRTGLLMASFAVFLWSAAVLSDRLNKQRQQKMVVWQVPGHTAVSVIYGRKALLLADSGLVEDGGIVRKYLQPSLSYYGVDSYNLLTGSFLQAGNIRLVVVDSALPKRRSAEKFKTDYLLLSHNPHVDIRQLESLFDVGCYIFDASCSSGRIRKWKSDCYALTLRFFSVPDQGAYVVNF</sequence>
<feature type="transmembrane region" description="Helical" evidence="6">
    <location>
        <begin position="407"/>
        <end position="427"/>
    </location>
</feature>
<reference evidence="9 10" key="1">
    <citation type="submission" date="2019-12" db="EMBL/GenBank/DDBJ databases">
        <title>Chitinophaga sp. strain ysch24 (GDMCC 1.1355), whole genome shotgun sequence.</title>
        <authorList>
            <person name="Zhang X."/>
        </authorList>
    </citation>
    <scope>NUCLEOTIDE SEQUENCE [LARGE SCALE GENOMIC DNA]</scope>
    <source>
        <strain evidence="10">ysch24</strain>
    </source>
</reference>
<keyword evidence="3 6" id="KW-0812">Transmembrane</keyword>
<dbReference type="EMBL" id="WRXN01000001">
    <property type="protein sequence ID" value="MVT07302.1"/>
    <property type="molecule type" value="Genomic_DNA"/>
</dbReference>
<gene>
    <name evidence="9" type="ORF">GO493_03445</name>
</gene>
<keyword evidence="10" id="KW-1185">Reference proteome</keyword>
<feature type="transmembrane region" description="Helical" evidence="6">
    <location>
        <begin position="376"/>
        <end position="395"/>
    </location>
</feature>
<feature type="transmembrane region" description="Helical" evidence="6">
    <location>
        <begin position="76"/>
        <end position="97"/>
    </location>
</feature>
<evidence type="ECO:0000259" key="7">
    <source>
        <dbReference type="Pfam" id="PF03772"/>
    </source>
</evidence>
<name>A0A7K1TYY7_9BACT</name>